<evidence type="ECO:0000313" key="2">
    <source>
        <dbReference type="Proteomes" id="UP001207468"/>
    </source>
</evidence>
<dbReference type="EMBL" id="JAGFNK010000038">
    <property type="protein sequence ID" value="KAI9510645.1"/>
    <property type="molecule type" value="Genomic_DNA"/>
</dbReference>
<gene>
    <name evidence="1" type="ORF">F5148DRAFT_976509</name>
</gene>
<keyword evidence="2" id="KW-1185">Reference proteome</keyword>
<organism evidence="1 2">
    <name type="scientific">Russula earlei</name>
    <dbReference type="NCBI Taxonomy" id="71964"/>
    <lineage>
        <taxon>Eukaryota</taxon>
        <taxon>Fungi</taxon>
        <taxon>Dikarya</taxon>
        <taxon>Basidiomycota</taxon>
        <taxon>Agaricomycotina</taxon>
        <taxon>Agaricomycetes</taxon>
        <taxon>Russulales</taxon>
        <taxon>Russulaceae</taxon>
        <taxon>Russula</taxon>
    </lineage>
</organism>
<evidence type="ECO:0000313" key="1">
    <source>
        <dbReference type="EMBL" id="KAI9510645.1"/>
    </source>
</evidence>
<sequence length="242" mass="26550">MRPPSPPQNEIHSLPNKPPGRYRKRIHACSMCEKAFDRPSTLKKHMLVHTGEKSHVCEICGRRFSVASNLNRHVRRCVLRPVNTMHNAATSSGQPTLADTSSAGSSVTVRSGSEGCSTGTLSETTLSPRSSAPSPKRTSTSDLNGEADASRPAKKRPRRAPTPTPWVPVSLRGFDLTPSRKSCPIPLAPVRPSPWDGEERNSYSLDELPHNPYHPEGWVGKLPGPACRPIHTGMMVQRIELY</sequence>
<name>A0ACC0UH56_9AGAM</name>
<protein>
    <submittedName>
        <fullName evidence="1">Uncharacterized protein</fullName>
    </submittedName>
</protein>
<reference evidence="1" key="1">
    <citation type="submission" date="2021-03" db="EMBL/GenBank/DDBJ databases">
        <title>Evolutionary priming and transition to the ectomycorrhizal habit in an iconic lineage of mushroom-forming fungi: is preadaptation a requirement?</title>
        <authorList>
            <consortium name="DOE Joint Genome Institute"/>
            <person name="Looney B.P."/>
            <person name="Miyauchi S."/>
            <person name="Morin E."/>
            <person name="Drula E."/>
            <person name="Courty P.E."/>
            <person name="Chicoki N."/>
            <person name="Fauchery L."/>
            <person name="Kohler A."/>
            <person name="Kuo A."/>
            <person name="LaButti K."/>
            <person name="Pangilinan J."/>
            <person name="Lipzen A."/>
            <person name="Riley R."/>
            <person name="Andreopoulos W."/>
            <person name="He G."/>
            <person name="Johnson J."/>
            <person name="Barry K.W."/>
            <person name="Grigoriev I.V."/>
            <person name="Nagy L."/>
            <person name="Hibbett D."/>
            <person name="Henrissat B."/>
            <person name="Matheny P.B."/>
            <person name="Labbe J."/>
            <person name="Martin A.F."/>
        </authorList>
    </citation>
    <scope>NUCLEOTIDE SEQUENCE</scope>
    <source>
        <strain evidence="1">BPL698</strain>
    </source>
</reference>
<comment type="caution">
    <text evidence="1">The sequence shown here is derived from an EMBL/GenBank/DDBJ whole genome shotgun (WGS) entry which is preliminary data.</text>
</comment>
<dbReference type="Proteomes" id="UP001207468">
    <property type="component" value="Unassembled WGS sequence"/>
</dbReference>
<accession>A0ACC0UH56</accession>
<proteinExistence type="predicted"/>